<dbReference type="Proteomes" id="UP001060085">
    <property type="component" value="Linkage Group LG02"/>
</dbReference>
<dbReference type="EMBL" id="CM044702">
    <property type="protein sequence ID" value="KAI5676669.1"/>
    <property type="molecule type" value="Genomic_DNA"/>
</dbReference>
<evidence type="ECO:0000313" key="2">
    <source>
        <dbReference type="Proteomes" id="UP001060085"/>
    </source>
</evidence>
<comment type="caution">
    <text evidence="1">The sequence shown here is derived from an EMBL/GenBank/DDBJ whole genome shotgun (WGS) entry which is preliminary data.</text>
</comment>
<protein>
    <submittedName>
        <fullName evidence="1">Uncharacterized protein</fullName>
    </submittedName>
</protein>
<reference evidence="2" key="1">
    <citation type="journal article" date="2023" name="Nat. Plants">
        <title>Single-cell RNA sequencing provides a high-resolution roadmap for understanding the multicellular compartmentation of specialized metabolism.</title>
        <authorList>
            <person name="Sun S."/>
            <person name="Shen X."/>
            <person name="Li Y."/>
            <person name="Li Y."/>
            <person name="Wang S."/>
            <person name="Li R."/>
            <person name="Zhang H."/>
            <person name="Shen G."/>
            <person name="Guo B."/>
            <person name="Wei J."/>
            <person name="Xu J."/>
            <person name="St-Pierre B."/>
            <person name="Chen S."/>
            <person name="Sun C."/>
        </authorList>
    </citation>
    <scope>NUCLEOTIDE SEQUENCE [LARGE SCALE GENOMIC DNA]</scope>
</reference>
<accession>A0ACC0BVF8</accession>
<proteinExistence type="predicted"/>
<gene>
    <name evidence="1" type="ORF">M9H77_07619</name>
</gene>
<name>A0ACC0BVF8_CATRO</name>
<keyword evidence="2" id="KW-1185">Reference proteome</keyword>
<organism evidence="1 2">
    <name type="scientific">Catharanthus roseus</name>
    <name type="common">Madagascar periwinkle</name>
    <name type="synonym">Vinca rosea</name>
    <dbReference type="NCBI Taxonomy" id="4058"/>
    <lineage>
        <taxon>Eukaryota</taxon>
        <taxon>Viridiplantae</taxon>
        <taxon>Streptophyta</taxon>
        <taxon>Embryophyta</taxon>
        <taxon>Tracheophyta</taxon>
        <taxon>Spermatophyta</taxon>
        <taxon>Magnoliopsida</taxon>
        <taxon>eudicotyledons</taxon>
        <taxon>Gunneridae</taxon>
        <taxon>Pentapetalae</taxon>
        <taxon>asterids</taxon>
        <taxon>lamiids</taxon>
        <taxon>Gentianales</taxon>
        <taxon>Apocynaceae</taxon>
        <taxon>Rauvolfioideae</taxon>
        <taxon>Vinceae</taxon>
        <taxon>Catharanthinae</taxon>
        <taxon>Catharanthus</taxon>
    </lineage>
</organism>
<sequence>MHKDRRYRGYGPFVLAHQAEQVSFLPYTGSKTLWTDWVSMVKSGPCLIHVPHQDDAFQENVDIHNSSALYVMIEDVRLLVHESRLSEELDMAVETYFEEVKMMKPKYNGILRKKIPIKTPMKRSTRISMRILTYRTLHDYVLLYLCYSTCVIIIIGFIN</sequence>
<evidence type="ECO:0000313" key="1">
    <source>
        <dbReference type="EMBL" id="KAI5676669.1"/>
    </source>
</evidence>